<proteinExistence type="predicted"/>
<dbReference type="EMBL" id="CM004468">
    <property type="protein sequence ID" value="OCT93565.1"/>
    <property type="molecule type" value="Genomic_DNA"/>
</dbReference>
<protein>
    <submittedName>
        <fullName evidence="1">Uncharacterized protein</fullName>
    </submittedName>
</protein>
<organism evidence="1 2">
    <name type="scientific">Xenopus laevis</name>
    <name type="common">African clawed frog</name>
    <dbReference type="NCBI Taxonomy" id="8355"/>
    <lineage>
        <taxon>Eukaryota</taxon>
        <taxon>Metazoa</taxon>
        <taxon>Chordata</taxon>
        <taxon>Craniata</taxon>
        <taxon>Vertebrata</taxon>
        <taxon>Euteleostomi</taxon>
        <taxon>Amphibia</taxon>
        <taxon>Batrachia</taxon>
        <taxon>Anura</taxon>
        <taxon>Pipoidea</taxon>
        <taxon>Pipidae</taxon>
        <taxon>Xenopodinae</taxon>
        <taxon>Xenopus</taxon>
        <taxon>Xenopus</taxon>
    </lineage>
</organism>
<evidence type="ECO:0000313" key="2">
    <source>
        <dbReference type="Proteomes" id="UP000694892"/>
    </source>
</evidence>
<evidence type="ECO:0000313" key="1">
    <source>
        <dbReference type="EMBL" id="OCT93565.1"/>
    </source>
</evidence>
<sequence>MYVRLCIYVYTWSINPVPPKLCGVSWEYHSVLISVSILQIEELFYDNLMPATCFSKKLGCGACCPLCCTSYFFPGLCCRLGSEESGCWSFAPFLPG</sequence>
<gene>
    <name evidence="1" type="ORF">XELAEV_18011241mg</name>
</gene>
<dbReference type="AlphaFoldDB" id="A0A974DLI0"/>
<name>A0A974DLI0_XENLA</name>
<reference evidence="2" key="1">
    <citation type="journal article" date="2016" name="Nature">
        <title>Genome evolution in the allotetraploid frog Xenopus laevis.</title>
        <authorList>
            <person name="Session A.M."/>
            <person name="Uno Y."/>
            <person name="Kwon T."/>
            <person name="Chapman J.A."/>
            <person name="Toyoda A."/>
            <person name="Takahashi S."/>
            <person name="Fukui A."/>
            <person name="Hikosaka A."/>
            <person name="Suzuki A."/>
            <person name="Kondo M."/>
            <person name="van Heeringen S.J."/>
            <person name="Quigley I."/>
            <person name="Heinz S."/>
            <person name="Ogino H."/>
            <person name="Ochi H."/>
            <person name="Hellsten U."/>
            <person name="Lyons J.B."/>
            <person name="Simakov O."/>
            <person name="Putnam N."/>
            <person name="Stites J."/>
            <person name="Kuroki Y."/>
            <person name="Tanaka T."/>
            <person name="Michiue T."/>
            <person name="Watanabe M."/>
            <person name="Bogdanovic O."/>
            <person name="Lister R."/>
            <person name="Georgiou G."/>
            <person name="Paranjpe S.S."/>
            <person name="van Kruijsbergen I."/>
            <person name="Shu S."/>
            <person name="Carlson J."/>
            <person name="Kinoshita T."/>
            <person name="Ohta Y."/>
            <person name="Mawaribuchi S."/>
            <person name="Jenkins J."/>
            <person name="Grimwood J."/>
            <person name="Schmutz J."/>
            <person name="Mitros T."/>
            <person name="Mozaffari S.V."/>
            <person name="Suzuki Y."/>
            <person name="Haramoto Y."/>
            <person name="Yamamoto T.S."/>
            <person name="Takagi C."/>
            <person name="Heald R."/>
            <person name="Miller K."/>
            <person name="Haudenschild C."/>
            <person name="Kitzman J."/>
            <person name="Nakayama T."/>
            <person name="Izutsu Y."/>
            <person name="Robert J."/>
            <person name="Fortriede J."/>
            <person name="Burns K."/>
            <person name="Lotay V."/>
            <person name="Karimi K."/>
            <person name="Yasuoka Y."/>
            <person name="Dichmann D.S."/>
            <person name="Flajnik M.F."/>
            <person name="Houston D.W."/>
            <person name="Shendure J."/>
            <person name="DuPasquier L."/>
            <person name="Vize P.D."/>
            <person name="Zorn A.M."/>
            <person name="Ito M."/>
            <person name="Marcotte E.M."/>
            <person name="Wallingford J.B."/>
            <person name="Ito Y."/>
            <person name="Asashima M."/>
            <person name="Ueno N."/>
            <person name="Matsuda Y."/>
            <person name="Veenstra G.J."/>
            <person name="Fujiyama A."/>
            <person name="Harland R.M."/>
            <person name="Taira M."/>
            <person name="Rokhsar D.S."/>
        </authorList>
    </citation>
    <scope>NUCLEOTIDE SEQUENCE [LARGE SCALE GENOMIC DNA]</scope>
    <source>
        <strain evidence="2">J</strain>
    </source>
</reference>
<dbReference type="Proteomes" id="UP000694892">
    <property type="component" value="Chromosome 2L"/>
</dbReference>
<accession>A0A974DLI0</accession>